<dbReference type="GO" id="GO:0008270">
    <property type="term" value="F:zinc ion binding"/>
    <property type="evidence" value="ECO:0007669"/>
    <property type="project" value="UniProtKB-KW"/>
</dbReference>
<name>A0A2G2Z9I7_CAPAN</name>
<dbReference type="OMA" id="SINAKLM"/>
<gene>
    <name evidence="7" type="ORF">T459_16710</name>
</gene>
<feature type="domain" description="Oberon-like PHD finger" evidence="6">
    <location>
        <begin position="29"/>
        <end position="160"/>
    </location>
</feature>
<evidence type="ECO:0000256" key="5">
    <source>
        <dbReference type="ARBA" id="ARBA00023242"/>
    </source>
</evidence>
<proteinExistence type="predicted"/>
<dbReference type="EMBL" id="AYRZ02000006">
    <property type="protein sequence ID" value="PHT78658.1"/>
    <property type="molecule type" value="Genomic_DNA"/>
</dbReference>
<reference evidence="7 8" key="1">
    <citation type="journal article" date="2014" name="Nat. Genet.">
        <title>Genome sequence of the hot pepper provides insights into the evolution of pungency in Capsicum species.</title>
        <authorList>
            <person name="Kim S."/>
            <person name="Park M."/>
            <person name="Yeom S.I."/>
            <person name="Kim Y.M."/>
            <person name="Lee J.M."/>
            <person name="Lee H.A."/>
            <person name="Seo E."/>
            <person name="Choi J."/>
            <person name="Cheong K."/>
            <person name="Kim K.T."/>
            <person name="Jung K."/>
            <person name="Lee G.W."/>
            <person name="Oh S.K."/>
            <person name="Bae C."/>
            <person name="Kim S.B."/>
            <person name="Lee H.Y."/>
            <person name="Kim S.Y."/>
            <person name="Kim M.S."/>
            <person name="Kang B.C."/>
            <person name="Jo Y.D."/>
            <person name="Yang H.B."/>
            <person name="Jeong H.J."/>
            <person name="Kang W.H."/>
            <person name="Kwon J.K."/>
            <person name="Shin C."/>
            <person name="Lim J.Y."/>
            <person name="Park J.H."/>
            <person name="Huh J.H."/>
            <person name="Kim J.S."/>
            <person name="Kim B.D."/>
            <person name="Cohen O."/>
            <person name="Paran I."/>
            <person name="Suh M.C."/>
            <person name="Lee S.B."/>
            <person name="Kim Y.K."/>
            <person name="Shin Y."/>
            <person name="Noh S.J."/>
            <person name="Park J."/>
            <person name="Seo Y.S."/>
            <person name="Kwon S.Y."/>
            <person name="Kim H.A."/>
            <person name="Park J.M."/>
            <person name="Kim H.J."/>
            <person name="Choi S.B."/>
            <person name="Bosland P.W."/>
            <person name="Reeves G."/>
            <person name="Jo S.H."/>
            <person name="Lee B.W."/>
            <person name="Cho H.T."/>
            <person name="Choi H.S."/>
            <person name="Lee M.S."/>
            <person name="Yu Y."/>
            <person name="Do Choi Y."/>
            <person name="Park B.S."/>
            <person name="van Deynze A."/>
            <person name="Ashrafi H."/>
            <person name="Hill T."/>
            <person name="Kim W.T."/>
            <person name="Pai H.S."/>
            <person name="Ahn H.K."/>
            <person name="Yeam I."/>
            <person name="Giovannoni J.J."/>
            <person name="Rose J.K."/>
            <person name="Sorensen I."/>
            <person name="Lee S.J."/>
            <person name="Kim R.W."/>
            <person name="Choi I.Y."/>
            <person name="Choi B.S."/>
            <person name="Lim J.S."/>
            <person name="Lee Y.H."/>
            <person name="Choi D."/>
        </authorList>
    </citation>
    <scope>NUCLEOTIDE SEQUENCE [LARGE SCALE GENOMIC DNA]</scope>
    <source>
        <strain evidence="8">cv. CM334</strain>
    </source>
</reference>
<dbReference type="AlphaFoldDB" id="A0A2G2Z9I7"/>
<keyword evidence="8" id="KW-1185">Reference proteome</keyword>
<keyword evidence="2" id="KW-0479">Metal-binding</keyword>
<evidence type="ECO:0000313" key="8">
    <source>
        <dbReference type="Proteomes" id="UP000222542"/>
    </source>
</evidence>
<evidence type="ECO:0000313" key="7">
    <source>
        <dbReference type="EMBL" id="PHT78658.1"/>
    </source>
</evidence>
<accession>A0A2G2Z9I7</accession>
<evidence type="ECO:0000256" key="4">
    <source>
        <dbReference type="ARBA" id="ARBA00022833"/>
    </source>
</evidence>
<dbReference type="Proteomes" id="UP000222542">
    <property type="component" value="Unassembled WGS sequence"/>
</dbReference>
<dbReference type="PANTHER" id="PTHR33345">
    <property type="entry name" value="ADAPTER PROTEIN, PUTATIVE-RELATED"/>
    <property type="match status" value="1"/>
</dbReference>
<comment type="caution">
    <text evidence="7">The sequence shown here is derived from an EMBL/GenBank/DDBJ whole genome shotgun (WGS) entry which is preliminary data.</text>
</comment>
<dbReference type="GO" id="GO:0005634">
    <property type="term" value="C:nucleus"/>
    <property type="evidence" value="ECO:0007669"/>
    <property type="project" value="UniProtKB-SubCell"/>
</dbReference>
<dbReference type="InterPro" id="IPR032881">
    <property type="entry name" value="Oberon-like_PHD"/>
</dbReference>
<evidence type="ECO:0000256" key="1">
    <source>
        <dbReference type="ARBA" id="ARBA00004123"/>
    </source>
</evidence>
<dbReference type="PANTHER" id="PTHR33345:SF2">
    <property type="entry name" value="OBERON-LIKE PHD FINGER DOMAIN-CONTAINING PROTEIN"/>
    <property type="match status" value="1"/>
</dbReference>
<sequence>MKEKVTSSGMKVEPLPSDSPVGTITCKAGNRMCSSLTAENPFLETVFCDICCIEPDFCRDCSCILCRKSISLDYDGYSYIRCETTVIDGYLCGHIAHLNCALRCYLAGTVGGSIGLDAEFMCRYCDAKTDLVPHVAKLLNICTSVASRADMEKILNVGFCILRGSQKRSANQLLHRIESIKAKEVPPDAIQPIDDPTDTGNRDIIYAGSASRTELKRVNLPPERVLRLSSAQLFFTVLNHFVPDFCGFGLDFQWHSKVVVDRTPTSPSKIAFKPSIFDTAFTEYKNSSFS</sequence>
<reference evidence="7 8" key="2">
    <citation type="journal article" date="2017" name="Genome Biol.">
        <title>New reference genome sequences of hot pepper reveal the massive evolution of plant disease-resistance genes by retroduplication.</title>
        <authorList>
            <person name="Kim S."/>
            <person name="Park J."/>
            <person name="Yeom S.I."/>
            <person name="Kim Y.M."/>
            <person name="Seo E."/>
            <person name="Kim K.T."/>
            <person name="Kim M.S."/>
            <person name="Lee J.M."/>
            <person name="Cheong K."/>
            <person name="Shin H.S."/>
            <person name="Kim S.B."/>
            <person name="Han K."/>
            <person name="Lee J."/>
            <person name="Park M."/>
            <person name="Lee H.A."/>
            <person name="Lee H.Y."/>
            <person name="Lee Y."/>
            <person name="Oh S."/>
            <person name="Lee J.H."/>
            <person name="Choi E."/>
            <person name="Choi E."/>
            <person name="Lee S.E."/>
            <person name="Jeon J."/>
            <person name="Kim H."/>
            <person name="Choi G."/>
            <person name="Song H."/>
            <person name="Lee J."/>
            <person name="Lee S.C."/>
            <person name="Kwon J.K."/>
            <person name="Lee H.Y."/>
            <person name="Koo N."/>
            <person name="Hong Y."/>
            <person name="Kim R.W."/>
            <person name="Kang W.H."/>
            <person name="Huh J.H."/>
            <person name="Kang B.C."/>
            <person name="Yang T.J."/>
            <person name="Lee Y.H."/>
            <person name="Bennetzen J.L."/>
            <person name="Choi D."/>
        </authorList>
    </citation>
    <scope>NUCLEOTIDE SEQUENCE [LARGE SCALE GENOMIC DNA]</scope>
    <source>
        <strain evidence="8">cv. CM334</strain>
    </source>
</reference>
<dbReference type="Gramene" id="PHT78658">
    <property type="protein sequence ID" value="PHT78658"/>
    <property type="gene ID" value="T459_16710"/>
</dbReference>
<dbReference type="Pfam" id="PF07227">
    <property type="entry name" value="PHD_Oberon"/>
    <property type="match status" value="1"/>
</dbReference>
<evidence type="ECO:0000259" key="6">
    <source>
        <dbReference type="Pfam" id="PF07227"/>
    </source>
</evidence>
<keyword evidence="4" id="KW-0862">Zinc</keyword>
<protein>
    <recommendedName>
        <fullName evidence="6">Oberon-like PHD finger domain-containing protein</fullName>
    </recommendedName>
</protein>
<evidence type="ECO:0000256" key="3">
    <source>
        <dbReference type="ARBA" id="ARBA00022771"/>
    </source>
</evidence>
<keyword evidence="5" id="KW-0539">Nucleus</keyword>
<keyword evidence="3" id="KW-0863">Zinc-finger</keyword>
<comment type="subcellular location">
    <subcellularLocation>
        <location evidence="1">Nucleus</location>
    </subcellularLocation>
</comment>
<evidence type="ECO:0000256" key="2">
    <source>
        <dbReference type="ARBA" id="ARBA00022723"/>
    </source>
</evidence>
<dbReference type="STRING" id="4072.A0A2G2Z9I7"/>
<organism evidence="7 8">
    <name type="scientific">Capsicum annuum</name>
    <name type="common">Capsicum pepper</name>
    <dbReference type="NCBI Taxonomy" id="4072"/>
    <lineage>
        <taxon>Eukaryota</taxon>
        <taxon>Viridiplantae</taxon>
        <taxon>Streptophyta</taxon>
        <taxon>Embryophyta</taxon>
        <taxon>Tracheophyta</taxon>
        <taxon>Spermatophyta</taxon>
        <taxon>Magnoliopsida</taxon>
        <taxon>eudicotyledons</taxon>
        <taxon>Gunneridae</taxon>
        <taxon>Pentapetalae</taxon>
        <taxon>asterids</taxon>
        <taxon>lamiids</taxon>
        <taxon>Solanales</taxon>
        <taxon>Solanaceae</taxon>
        <taxon>Solanoideae</taxon>
        <taxon>Capsiceae</taxon>
        <taxon>Capsicum</taxon>
    </lineage>
</organism>